<dbReference type="EMBL" id="LJOW01000046">
    <property type="protein sequence ID" value="OBQ43664.1"/>
    <property type="molecule type" value="Genomic_DNA"/>
</dbReference>
<dbReference type="Proteomes" id="UP000092093">
    <property type="component" value="Unassembled WGS sequence"/>
</dbReference>
<evidence type="ECO:0000313" key="2">
    <source>
        <dbReference type="Proteomes" id="UP000092093"/>
    </source>
</evidence>
<accession>A0A1B7X2R0</accession>
<organism evidence="1 2">
    <name type="scientific">Aphanizomenon flos-aquae WA102</name>
    <dbReference type="NCBI Taxonomy" id="1710896"/>
    <lineage>
        <taxon>Bacteria</taxon>
        <taxon>Bacillati</taxon>
        <taxon>Cyanobacteriota</taxon>
        <taxon>Cyanophyceae</taxon>
        <taxon>Nostocales</taxon>
        <taxon>Aphanizomenonaceae</taxon>
        <taxon>Aphanizomenon</taxon>
    </lineage>
</organism>
<evidence type="ECO:0000313" key="1">
    <source>
        <dbReference type="EMBL" id="OBQ43664.1"/>
    </source>
</evidence>
<comment type="caution">
    <text evidence="1">The sequence shown here is derived from an EMBL/GenBank/DDBJ whole genome shotgun (WGS) entry which is preliminary data.</text>
</comment>
<protein>
    <submittedName>
        <fullName evidence="1">Uncharacterized protein</fullName>
    </submittedName>
</protein>
<gene>
    <name evidence="1" type="ORF">AN484_11070</name>
</gene>
<proteinExistence type="predicted"/>
<sequence length="74" mass="7646">MSNLFTAVSVEQQAIVAGGFEIPSIAFANTTATTLAFGPGAKAGAISAAFSEVQPINRNRKRNKSYGRPNGCGN</sequence>
<dbReference type="AlphaFoldDB" id="A0A1B7X2R0"/>
<reference evidence="1 2" key="1">
    <citation type="submission" date="2015-09" db="EMBL/GenBank/DDBJ databases">
        <title>Aphanizomenon flos-aquae WA102.</title>
        <authorList>
            <person name="Driscoll C."/>
        </authorList>
    </citation>
    <scope>NUCLEOTIDE SEQUENCE [LARGE SCALE GENOMIC DNA]</scope>
    <source>
        <strain evidence="1">WA102</strain>
    </source>
</reference>
<name>A0A1B7X2R0_APHFL</name>